<accession>C6DDT2</accession>
<dbReference type="RefSeq" id="WP_015839770.1">
    <property type="nucleotide sequence ID" value="NC_012917.1"/>
</dbReference>
<sequence length="462" mass="52882">MTAIAKGRAFISDTSLPQKILTNWDNNIVNINLTKEYLSTYEQDTLFQSLSEKIDKEAKKITKVIKGRIEGISMDVMYLNLNDTQWYEAALIVEIFRDPAISKNAGNIDTKALQKKIYLALENENINFVIGWGQAKRYCGGLKTNGYFADFSELYSILTLYIIMKSIHLICRKKVSLTVLTGGSRFYSALFTDPEIVKEYDAQRQAIADYFSTENTSINFSAYHNSNDSINENLDTFYDMIDQVEIDKILKTVLINIDWLSIFKNHDKQYHGISIPPSLSKYIEMKGSVDLLITMAIVSIINNKTHSFWIEKINDMELFDDTIDFFYEITRESARKYLAIHLMDADIDSTLKSKSHPGAIRLTVHEKKDRKDIPAIFTLGKNGGNKLSQHVCSLITQDGISFDTTFEILHKNKTTSNGINVVMPSKDGLFNWLADGQQPFFYTDLKKEHYLEELKNLKFIEG</sequence>
<dbReference type="HOGENOM" id="CLU_606581_0_0_6"/>
<reference evidence="1 2" key="1">
    <citation type="submission" date="2009-07" db="EMBL/GenBank/DDBJ databases">
        <title>Complete sequence of Pectobacterium carotovorum subsp. carotovorum PC1.</title>
        <authorList>
            <consortium name="US DOE Joint Genome Institute"/>
            <person name="Lucas S."/>
            <person name="Copeland A."/>
            <person name="Lapidus A."/>
            <person name="Glavina del Rio T."/>
            <person name="Tice H."/>
            <person name="Bruce D."/>
            <person name="Goodwin L."/>
            <person name="Pitluck S."/>
            <person name="Munk A.C."/>
            <person name="Brettin T."/>
            <person name="Detter J.C."/>
            <person name="Han C."/>
            <person name="Tapia R."/>
            <person name="Larimer F."/>
            <person name="Land M."/>
            <person name="Hauser L."/>
            <person name="Kyrpides N."/>
            <person name="Mikhailova N."/>
            <person name="Balakrishnan V."/>
            <person name="Glasner J."/>
            <person name="Perna N.T."/>
        </authorList>
    </citation>
    <scope>NUCLEOTIDE SEQUENCE [LARGE SCALE GENOMIC DNA]</scope>
    <source>
        <strain evidence="1 2">PC1</strain>
    </source>
</reference>
<dbReference type="eggNOG" id="ENOG50341D8">
    <property type="taxonomic scope" value="Bacteria"/>
</dbReference>
<dbReference type="EMBL" id="CP001657">
    <property type="protein sequence ID" value="ACT12544.1"/>
    <property type="molecule type" value="Genomic_DNA"/>
</dbReference>
<dbReference type="KEGG" id="pct:PC1_1500"/>
<proteinExistence type="predicted"/>
<protein>
    <submittedName>
        <fullName evidence="1">Uncharacterized protein</fullName>
    </submittedName>
</protein>
<dbReference type="STRING" id="561230.PC1_1500"/>
<dbReference type="Proteomes" id="UP000002736">
    <property type="component" value="Chromosome"/>
</dbReference>
<dbReference type="OrthoDB" id="7057522at2"/>
<name>C6DDT2_PECCP</name>
<dbReference type="AlphaFoldDB" id="C6DDT2"/>
<evidence type="ECO:0000313" key="2">
    <source>
        <dbReference type="Proteomes" id="UP000002736"/>
    </source>
</evidence>
<evidence type="ECO:0000313" key="1">
    <source>
        <dbReference type="EMBL" id="ACT12544.1"/>
    </source>
</evidence>
<organism evidence="1 2">
    <name type="scientific">Pectobacterium carotovorum subsp. carotovorum (strain PC1)</name>
    <dbReference type="NCBI Taxonomy" id="561230"/>
    <lineage>
        <taxon>Bacteria</taxon>
        <taxon>Pseudomonadati</taxon>
        <taxon>Pseudomonadota</taxon>
        <taxon>Gammaproteobacteria</taxon>
        <taxon>Enterobacterales</taxon>
        <taxon>Pectobacteriaceae</taxon>
        <taxon>Pectobacterium</taxon>
    </lineage>
</organism>
<gene>
    <name evidence="1" type="ordered locus">PC1_1500</name>
</gene>